<dbReference type="PANTHER" id="PTHR42781">
    <property type="entry name" value="SPERMIDINE/PUTRESCINE IMPORT ATP-BINDING PROTEIN POTA"/>
    <property type="match status" value="1"/>
</dbReference>
<keyword evidence="3" id="KW-0547">Nucleotide-binding</keyword>
<gene>
    <name evidence="3" type="ORF">KB213_07095</name>
</gene>
<dbReference type="GO" id="GO:0005524">
    <property type="term" value="F:ATP binding"/>
    <property type="evidence" value="ECO:0007669"/>
    <property type="project" value="UniProtKB-KW"/>
</dbReference>
<comment type="caution">
    <text evidence="3">The sequence shown here is derived from an EMBL/GenBank/DDBJ whole genome shotgun (WGS) entry which is preliminary data.</text>
</comment>
<accession>A0ABS5E7D3</accession>
<sequence>MFFKAENLRIGLQGTVFDLELVKGETLVLLGTDMTALALLLDTIAGFQPCMGGSLMVNAVDITDLPPQKRRVTLVSERDPLFPHLTVHENISFACRAQGQDKKTASANAAHLVSLLGLDDAVRTLPKHLSLEKKIRTKIARALACKSDILLLDDPLSGLDVHAARRIDVLISRLQRALGLSIIRSEERQEAALRSGSVIALFEERILLQADTAATLYERPINATVATLFGGANALVGQIIDEYDDVYTVHLACGGVVEASASLHEHTHNLKVGDTCMVCVRPDRISPFFGRSSLGGDEGEPSVRGILMKSLHLGDHIRMTIRCENGTEIEIHRPPIQAQKIPKNGTPAEIAWPATQATVFPLEVDLN</sequence>
<dbReference type="SUPFAM" id="SSF50331">
    <property type="entry name" value="MOP-like"/>
    <property type="match status" value="1"/>
</dbReference>
<dbReference type="EMBL" id="JAGRQH010000003">
    <property type="protein sequence ID" value="MBR0559817.1"/>
    <property type="molecule type" value="Genomic_DNA"/>
</dbReference>
<evidence type="ECO:0000259" key="2">
    <source>
        <dbReference type="PROSITE" id="PS50893"/>
    </source>
</evidence>
<reference evidence="3 4" key="1">
    <citation type="submission" date="2021-04" db="EMBL/GenBank/DDBJ databases">
        <title>The complete genome sequence of Neokomagataea sp. TBRC 2177.</title>
        <authorList>
            <person name="Charoenyingcharoen P."/>
            <person name="Yukphan P."/>
        </authorList>
    </citation>
    <scope>NUCLEOTIDE SEQUENCE [LARGE SCALE GENOMIC DNA]</scope>
    <source>
        <strain evidence="3 4">TBRC 2177</strain>
    </source>
</reference>
<organism evidence="3 4">
    <name type="scientific">Neokomagataea anthophila</name>
    <dbReference type="NCBI Taxonomy" id="2826925"/>
    <lineage>
        <taxon>Bacteria</taxon>
        <taxon>Pseudomonadati</taxon>
        <taxon>Pseudomonadota</taxon>
        <taxon>Alphaproteobacteria</taxon>
        <taxon>Acetobacterales</taxon>
        <taxon>Acetobacteraceae</taxon>
        <taxon>Neokomagataea</taxon>
    </lineage>
</organism>
<dbReference type="InterPro" id="IPR003439">
    <property type="entry name" value="ABC_transporter-like_ATP-bd"/>
</dbReference>
<dbReference type="InterPro" id="IPR008995">
    <property type="entry name" value="Mo/tungstate-bd_C_term_dom"/>
</dbReference>
<evidence type="ECO:0000313" key="3">
    <source>
        <dbReference type="EMBL" id="MBR0559817.1"/>
    </source>
</evidence>
<keyword evidence="3" id="KW-0067">ATP-binding</keyword>
<dbReference type="InterPro" id="IPR027417">
    <property type="entry name" value="P-loop_NTPase"/>
</dbReference>
<dbReference type="SUPFAM" id="SSF52540">
    <property type="entry name" value="P-loop containing nucleoside triphosphate hydrolases"/>
    <property type="match status" value="1"/>
</dbReference>
<dbReference type="InterPro" id="IPR013611">
    <property type="entry name" value="Transp-assoc_OB_typ2"/>
</dbReference>
<dbReference type="Pfam" id="PF00005">
    <property type="entry name" value="ABC_tran"/>
    <property type="match status" value="1"/>
</dbReference>
<protein>
    <submittedName>
        <fullName evidence="3">ABC transporter ATP-binding protein</fullName>
    </submittedName>
</protein>
<proteinExistence type="predicted"/>
<dbReference type="Gene3D" id="2.40.50.100">
    <property type="match status" value="1"/>
</dbReference>
<evidence type="ECO:0000256" key="1">
    <source>
        <dbReference type="ARBA" id="ARBA00022448"/>
    </source>
</evidence>
<name>A0ABS5E7D3_9PROT</name>
<keyword evidence="1" id="KW-0813">Transport</keyword>
<evidence type="ECO:0000313" key="4">
    <source>
        <dbReference type="Proteomes" id="UP000677812"/>
    </source>
</evidence>
<feature type="domain" description="ABC transporter" evidence="2">
    <location>
        <begin position="3"/>
        <end position="229"/>
    </location>
</feature>
<dbReference type="Pfam" id="PF08402">
    <property type="entry name" value="TOBE_2"/>
    <property type="match status" value="1"/>
</dbReference>
<dbReference type="Proteomes" id="UP000677812">
    <property type="component" value="Unassembled WGS sequence"/>
</dbReference>
<dbReference type="PROSITE" id="PS50893">
    <property type="entry name" value="ABC_TRANSPORTER_2"/>
    <property type="match status" value="1"/>
</dbReference>
<dbReference type="Gene3D" id="3.40.50.300">
    <property type="entry name" value="P-loop containing nucleotide triphosphate hydrolases"/>
    <property type="match status" value="1"/>
</dbReference>
<keyword evidence="4" id="KW-1185">Reference proteome</keyword>
<dbReference type="PANTHER" id="PTHR42781:SF4">
    <property type="entry name" value="SPERMIDINE_PUTRESCINE IMPORT ATP-BINDING PROTEIN POTA"/>
    <property type="match status" value="1"/>
</dbReference>
<dbReference type="InterPro" id="IPR050093">
    <property type="entry name" value="ABC_SmlMolc_Importer"/>
</dbReference>